<organism evidence="11">
    <name type="scientific">Darwinula stevensoni</name>
    <dbReference type="NCBI Taxonomy" id="69355"/>
    <lineage>
        <taxon>Eukaryota</taxon>
        <taxon>Metazoa</taxon>
        <taxon>Ecdysozoa</taxon>
        <taxon>Arthropoda</taxon>
        <taxon>Crustacea</taxon>
        <taxon>Oligostraca</taxon>
        <taxon>Ostracoda</taxon>
        <taxon>Podocopa</taxon>
        <taxon>Podocopida</taxon>
        <taxon>Darwinulocopina</taxon>
        <taxon>Darwinuloidea</taxon>
        <taxon>Darwinulidae</taxon>
        <taxon>Darwinula</taxon>
    </lineage>
</organism>
<dbReference type="Gene3D" id="1.50.40.10">
    <property type="entry name" value="Mitochondrial carrier domain"/>
    <property type="match status" value="2"/>
</dbReference>
<evidence type="ECO:0000313" key="11">
    <source>
        <dbReference type="EMBL" id="CAD7246813.1"/>
    </source>
</evidence>
<evidence type="ECO:0000256" key="7">
    <source>
        <dbReference type="ARBA" id="ARBA00023128"/>
    </source>
</evidence>
<keyword evidence="7" id="KW-0496">Mitochondrion</keyword>
<feature type="repeat" description="Solcar" evidence="9">
    <location>
        <begin position="117"/>
        <end position="210"/>
    </location>
</feature>
<feature type="repeat" description="Solcar" evidence="9">
    <location>
        <begin position="19"/>
        <end position="104"/>
    </location>
</feature>
<dbReference type="EMBL" id="CAJPEV010001246">
    <property type="protein sequence ID" value="CAG0891596.1"/>
    <property type="molecule type" value="Genomic_DNA"/>
</dbReference>
<keyword evidence="4 9" id="KW-0812">Transmembrane</keyword>
<keyword evidence="12" id="KW-1185">Reference proteome</keyword>
<keyword evidence="6" id="KW-1133">Transmembrane helix</keyword>
<evidence type="ECO:0000256" key="9">
    <source>
        <dbReference type="PROSITE-ProRule" id="PRU00282"/>
    </source>
</evidence>
<dbReference type="InterPro" id="IPR023395">
    <property type="entry name" value="MCP_dom_sf"/>
</dbReference>
<dbReference type="AlphaFoldDB" id="A0A7R9A7F7"/>
<evidence type="ECO:0000256" key="1">
    <source>
        <dbReference type="ARBA" id="ARBA00004225"/>
    </source>
</evidence>
<dbReference type="Pfam" id="PF00153">
    <property type="entry name" value="Mito_carr"/>
    <property type="match status" value="3"/>
</dbReference>
<dbReference type="Proteomes" id="UP000677054">
    <property type="component" value="Unassembled WGS sequence"/>
</dbReference>
<sequence>MEAKIETQRDNIATEPSPKDAAIDFVAGSLGGIVAVYVGQPLDTVKVKMQAFPSINTGMTSTFAATLRKDGVSRGLYAGTVPALAANVAENSVLFAAYGLCQKGVAAVTGREDVLQLNPVENAVAGFCAAFFSSFTLCPTELVKCRLQAMRELQSSSSASKGHLTPWALSKQIYRTEGIPGFFRGLTSTMTREMPGYFFFFGGYEATRILLTPEGKTKEEIGVGRTVVAGGVGGCTLWAVIFPSDVVKSRIQVQGSRESMRSVFRGIVKSEGVMALYNGLLPTLVRTFPATGALFLAYEYSRKYMHYLVG</sequence>
<accession>A0A7R9A7F7</accession>
<dbReference type="GO" id="GO:1990575">
    <property type="term" value="P:mitochondrial L-ornithine transmembrane transport"/>
    <property type="evidence" value="ECO:0007669"/>
    <property type="project" value="TreeGrafter"/>
</dbReference>
<keyword evidence="3 10" id="KW-0813">Transport</keyword>
<feature type="repeat" description="Solcar" evidence="9">
    <location>
        <begin position="221"/>
        <end position="304"/>
    </location>
</feature>
<evidence type="ECO:0000256" key="10">
    <source>
        <dbReference type="RuleBase" id="RU000488"/>
    </source>
</evidence>
<keyword evidence="5" id="KW-0677">Repeat</keyword>
<dbReference type="GO" id="GO:0031966">
    <property type="term" value="C:mitochondrial membrane"/>
    <property type="evidence" value="ECO:0007669"/>
    <property type="project" value="UniProtKB-SubCell"/>
</dbReference>
<dbReference type="EMBL" id="LR900763">
    <property type="protein sequence ID" value="CAD7246813.1"/>
    <property type="molecule type" value="Genomic_DNA"/>
</dbReference>
<dbReference type="InterPro" id="IPR018108">
    <property type="entry name" value="MCP_transmembrane"/>
</dbReference>
<evidence type="ECO:0000256" key="6">
    <source>
        <dbReference type="ARBA" id="ARBA00022989"/>
    </source>
</evidence>
<dbReference type="InterPro" id="IPR050567">
    <property type="entry name" value="Mitochondrial_Carrier"/>
</dbReference>
<evidence type="ECO:0008006" key="13">
    <source>
        <dbReference type="Google" id="ProtNLM"/>
    </source>
</evidence>
<evidence type="ECO:0000256" key="4">
    <source>
        <dbReference type="ARBA" id="ARBA00022692"/>
    </source>
</evidence>
<keyword evidence="8 9" id="KW-0472">Membrane</keyword>
<evidence type="ECO:0000313" key="12">
    <source>
        <dbReference type="Proteomes" id="UP000677054"/>
    </source>
</evidence>
<protein>
    <recommendedName>
        <fullName evidence="13">Mitochondrial ornithine transporter 1</fullName>
    </recommendedName>
</protein>
<evidence type="ECO:0000256" key="3">
    <source>
        <dbReference type="ARBA" id="ARBA00022448"/>
    </source>
</evidence>
<comment type="similarity">
    <text evidence="2 10">Belongs to the mitochondrial carrier (TC 2.A.29) family.</text>
</comment>
<name>A0A7R9A7F7_9CRUS</name>
<evidence type="ECO:0000256" key="8">
    <source>
        <dbReference type="ARBA" id="ARBA00023136"/>
    </source>
</evidence>
<evidence type="ECO:0000256" key="2">
    <source>
        <dbReference type="ARBA" id="ARBA00006375"/>
    </source>
</evidence>
<comment type="subcellular location">
    <subcellularLocation>
        <location evidence="1">Mitochondrion membrane</location>
        <topology evidence="1">Multi-pass membrane protein</topology>
    </subcellularLocation>
</comment>
<dbReference type="GO" id="GO:0000064">
    <property type="term" value="F:L-ornithine transmembrane transporter activity"/>
    <property type="evidence" value="ECO:0007669"/>
    <property type="project" value="TreeGrafter"/>
</dbReference>
<proteinExistence type="inferred from homology"/>
<dbReference type="OrthoDB" id="409586at2759"/>
<dbReference type="SUPFAM" id="SSF103506">
    <property type="entry name" value="Mitochondrial carrier"/>
    <property type="match status" value="1"/>
</dbReference>
<dbReference type="FunFam" id="1.50.40.10:FF:000146">
    <property type="entry name" value="Uncharacterized protein, isoform B"/>
    <property type="match status" value="1"/>
</dbReference>
<reference evidence="11" key="1">
    <citation type="submission" date="2020-11" db="EMBL/GenBank/DDBJ databases">
        <authorList>
            <person name="Tran Van P."/>
        </authorList>
    </citation>
    <scope>NUCLEOTIDE SEQUENCE</scope>
</reference>
<evidence type="ECO:0000256" key="5">
    <source>
        <dbReference type="ARBA" id="ARBA00022737"/>
    </source>
</evidence>
<gene>
    <name evidence="11" type="ORF">DSTB1V02_LOCUS6656</name>
</gene>
<feature type="non-terminal residue" evidence="11">
    <location>
        <position position="1"/>
    </location>
</feature>
<dbReference type="PANTHER" id="PTHR45624:SF12">
    <property type="entry name" value="MITOCHONDRIAL ORNITHINE TRANSPORTER 1"/>
    <property type="match status" value="1"/>
</dbReference>
<dbReference type="PANTHER" id="PTHR45624">
    <property type="entry name" value="MITOCHONDRIAL BASIC AMINO ACIDS TRANSPORTER-RELATED"/>
    <property type="match status" value="1"/>
</dbReference>
<dbReference type="PROSITE" id="PS50920">
    <property type="entry name" value="SOLCAR"/>
    <property type="match status" value="3"/>
</dbReference>